<keyword evidence="2 3" id="KW-0472">Membrane</keyword>
<sequence length="492" mass="55483">MKSYIKILLVIIAVIISGLMPQTVHAEADERIKQFVEEQREISEIPGISLVIVEKGKTVFQEGFGYADIDAKTPVTSHTLFELGSTAKAFTALAILQLEKEGLLQRSDNVQKYIPWLELEYNGEPQTITIDQLLHHTSGIASKTIVHIPESNAENALEETVRTLLDQHLNRKPGSSFEYATINYDVLGLVIEKVAKQPYDTYIKQQILEKANMQDSYAGLHQVKSDEMATGYKIGWMSAQQYIPPIYRGNIPAGYVISNPQDIAEWMKLQLGNNPDSPIDRQLIQQSHVPDQSVEPFDKNTYYASGWSVMTKDDQKYIYHAGENPTFSSYIIMQPDKQLGVAVLSNMNSSFTPSSGQNVLNLWEGKNISTNHTDSYQKIDQIATIACIVVCVIGVLFLLFSMRVLRQIITKKRSRAVNVRRIIFFIIHVLVAVAVWIMIIWLPKIPGMTWKFIEAWAPVSVTTLLYMALAASLLYFLLGVLLILTRKSRSID</sequence>
<feature type="domain" description="Beta-lactamase-related" evidence="5">
    <location>
        <begin position="33"/>
        <end position="350"/>
    </location>
</feature>
<evidence type="ECO:0000259" key="5">
    <source>
        <dbReference type="Pfam" id="PF00144"/>
    </source>
</evidence>
<evidence type="ECO:0000256" key="3">
    <source>
        <dbReference type="SAM" id="Phobius"/>
    </source>
</evidence>
<keyword evidence="7" id="KW-1185">Reference proteome</keyword>
<dbReference type="Proteomes" id="UP000480246">
    <property type="component" value="Unassembled WGS sequence"/>
</dbReference>
<feature type="chain" id="PRO_5028955439" evidence="4">
    <location>
        <begin position="27"/>
        <end position="492"/>
    </location>
</feature>
<keyword evidence="3" id="KW-0812">Transmembrane</keyword>
<dbReference type="Gene3D" id="3.40.710.10">
    <property type="entry name" value="DD-peptidase/beta-lactamase superfamily"/>
    <property type="match status" value="1"/>
</dbReference>
<name>A0A7C8L895_9BACI</name>
<feature type="signal peptide" evidence="4">
    <location>
        <begin position="1"/>
        <end position="26"/>
    </location>
</feature>
<evidence type="ECO:0000313" key="6">
    <source>
        <dbReference type="EMBL" id="KAB8138022.1"/>
    </source>
</evidence>
<feature type="transmembrane region" description="Helical" evidence="3">
    <location>
        <begin position="463"/>
        <end position="484"/>
    </location>
</feature>
<dbReference type="PANTHER" id="PTHR46825">
    <property type="entry name" value="D-ALANYL-D-ALANINE-CARBOXYPEPTIDASE/ENDOPEPTIDASE AMPH"/>
    <property type="match status" value="1"/>
</dbReference>
<dbReference type="RefSeq" id="WP_153402232.1">
    <property type="nucleotide sequence ID" value="NZ_ML762426.1"/>
</dbReference>
<dbReference type="AlphaFoldDB" id="A0A7C8L895"/>
<dbReference type="OrthoDB" id="846150at2"/>
<gene>
    <name evidence="6" type="ORF">F9U64_06755</name>
</gene>
<proteinExistence type="predicted"/>
<dbReference type="InterPro" id="IPR012338">
    <property type="entry name" value="Beta-lactam/transpept-like"/>
</dbReference>
<accession>A0A7C8L895</accession>
<organism evidence="6 7">
    <name type="scientific">Gracilibacillus oryzae</name>
    <dbReference type="NCBI Taxonomy" id="1672701"/>
    <lineage>
        <taxon>Bacteria</taxon>
        <taxon>Bacillati</taxon>
        <taxon>Bacillota</taxon>
        <taxon>Bacilli</taxon>
        <taxon>Bacillales</taxon>
        <taxon>Bacillaceae</taxon>
        <taxon>Gracilibacillus</taxon>
    </lineage>
</organism>
<keyword evidence="3" id="KW-1133">Transmembrane helix</keyword>
<keyword evidence="4" id="KW-0732">Signal</keyword>
<comment type="subcellular location">
    <subcellularLocation>
        <location evidence="1">Membrane</location>
    </subcellularLocation>
</comment>
<evidence type="ECO:0000256" key="4">
    <source>
        <dbReference type="SAM" id="SignalP"/>
    </source>
</evidence>
<dbReference type="EMBL" id="WEID01000030">
    <property type="protein sequence ID" value="KAB8138022.1"/>
    <property type="molecule type" value="Genomic_DNA"/>
</dbReference>
<comment type="caution">
    <text evidence="6">The sequence shown here is derived from an EMBL/GenBank/DDBJ whole genome shotgun (WGS) entry which is preliminary data.</text>
</comment>
<feature type="transmembrane region" description="Helical" evidence="3">
    <location>
        <begin position="382"/>
        <end position="401"/>
    </location>
</feature>
<feature type="transmembrane region" description="Helical" evidence="3">
    <location>
        <begin position="422"/>
        <end position="443"/>
    </location>
</feature>
<dbReference type="Pfam" id="PF00144">
    <property type="entry name" value="Beta-lactamase"/>
    <property type="match status" value="1"/>
</dbReference>
<evidence type="ECO:0000256" key="2">
    <source>
        <dbReference type="ARBA" id="ARBA00023136"/>
    </source>
</evidence>
<reference evidence="6 7" key="1">
    <citation type="submission" date="2019-10" db="EMBL/GenBank/DDBJ databases">
        <title>Gracilibacillus sp. nov. isolated from rice seeds.</title>
        <authorList>
            <person name="He S."/>
        </authorList>
    </citation>
    <scope>NUCLEOTIDE SEQUENCE [LARGE SCALE GENOMIC DNA]</scope>
    <source>
        <strain evidence="6 7">TD8</strain>
    </source>
</reference>
<dbReference type="SUPFAM" id="SSF56601">
    <property type="entry name" value="beta-lactamase/transpeptidase-like"/>
    <property type="match status" value="1"/>
</dbReference>
<dbReference type="InterPro" id="IPR050491">
    <property type="entry name" value="AmpC-like"/>
</dbReference>
<dbReference type="InterPro" id="IPR001466">
    <property type="entry name" value="Beta-lactam-related"/>
</dbReference>
<evidence type="ECO:0000256" key="1">
    <source>
        <dbReference type="ARBA" id="ARBA00004370"/>
    </source>
</evidence>
<dbReference type="GO" id="GO:0016020">
    <property type="term" value="C:membrane"/>
    <property type="evidence" value="ECO:0007669"/>
    <property type="project" value="UniProtKB-SubCell"/>
</dbReference>
<dbReference type="PANTHER" id="PTHR46825:SF11">
    <property type="entry name" value="PENICILLIN-BINDING PROTEIN 4"/>
    <property type="match status" value="1"/>
</dbReference>
<evidence type="ECO:0000313" key="7">
    <source>
        <dbReference type="Proteomes" id="UP000480246"/>
    </source>
</evidence>
<protein>
    <submittedName>
        <fullName evidence="6">Beta-lactamase family protein</fullName>
    </submittedName>
</protein>